<dbReference type="PANTHER" id="PTHR33048:SF47">
    <property type="entry name" value="INTEGRAL MEMBRANE PROTEIN-RELATED"/>
    <property type="match status" value="1"/>
</dbReference>
<keyword evidence="9" id="KW-1185">Reference proteome</keyword>
<evidence type="ECO:0000256" key="2">
    <source>
        <dbReference type="ARBA" id="ARBA00022692"/>
    </source>
</evidence>
<feature type="domain" description="Rhodopsin" evidence="7">
    <location>
        <begin position="145"/>
        <end position="245"/>
    </location>
</feature>
<evidence type="ECO:0000259" key="7">
    <source>
        <dbReference type="Pfam" id="PF20684"/>
    </source>
</evidence>
<reference evidence="8 9" key="1">
    <citation type="journal article" date="2016" name="Genome Announc.">
        <title>Genome Sequence of Madurella mycetomatis mm55, Isolated from a Human Mycetoma Case in Sudan.</title>
        <authorList>
            <person name="Smit S."/>
            <person name="Derks M.F."/>
            <person name="Bervoets S."/>
            <person name="Fahal A."/>
            <person name="van Leeuwen W."/>
            <person name="van Belkum A."/>
            <person name="van de Sande W.W."/>
        </authorList>
    </citation>
    <scope>NUCLEOTIDE SEQUENCE [LARGE SCALE GENOMIC DNA]</scope>
    <source>
        <strain evidence="9">mm55</strain>
    </source>
</reference>
<comment type="similarity">
    <text evidence="5">Belongs to the SAT4 family.</text>
</comment>
<feature type="transmembrane region" description="Helical" evidence="6">
    <location>
        <begin position="189"/>
        <end position="207"/>
    </location>
</feature>
<dbReference type="STRING" id="100816.A0A175WET4"/>
<evidence type="ECO:0000256" key="1">
    <source>
        <dbReference type="ARBA" id="ARBA00004141"/>
    </source>
</evidence>
<feature type="transmembrane region" description="Helical" evidence="6">
    <location>
        <begin position="12"/>
        <end position="35"/>
    </location>
</feature>
<dbReference type="EMBL" id="LCTW02000019">
    <property type="protein sequence ID" value="KXX82175.1"/>
    <property type="molecule type" value="Genomic_DNA"/>
</dbReference>
<organism evidence="8 9">
    <name type="scientific">Madurella mycetomatis</name>
    <dbReference type="NCBI Taxonomy" id="100816"/>
    <lineage>
        <taxon>Eukaryota</taxon>
        <taxon>Fungi</taxon>
        <taxon>Dikarya</taxon>
        <taxon>Ascomycota</taxon>
        <taxon>Pezizomycotina</taxon>
        <taxon>Sordariomycetes</taxon>
        <taxon>Sordariomycetidae</taxon>
        <taxon>Sordariales</taxon>
        <taxon>Sordariales incertae sedis</taxon>
        <taxon>Madurella</taxon>
    </lineage>
</organism>
<evidence type="ECO:0000256" key="5">
    <source>
        <dbReference type="ARBA" id="ARBA00038359"/>
    </source>
</evidence>
<dbReference type="PANTHER" id="PTHR33048">
    <property type="entry name" value="PTH11-LIKE INTEGRAL MEMBRANE PROTEIN (AFU_ORTHOLOGUE AFUA_5G11245)"/>
    <property type="match status" value="1"/>
</dbReference>
<dbReference type="Proteomes" id="UP000078237">
    <property type="component" value="Unassembled WGS sequence"/>
</dbReference>
<feature type="domain" description="Rhodopsin" evidence="7">
    <location>
        <begin position="31"/>
        <end position="144"/>
    </location>
</feature>
<keyword evidence="4 6" id="KW-0472">Membrane</keyword>
<feature type="transmembrane region" description="Helical" evidence="6">
    <location>
        <begin position="126"/>
        <end position="148"/>
    </location>
</feature>
<dbReference type="InterPro" id="IPR049326">
    <property type="entry name" value="Rhodopsin_dom_fungi"/>
</dbReference>
<dbReference type="GO" id="GO:0016020">
    <property type="term" value="C:membrane"/>
    <property type="evidence" value="ECO:0007669"/>
    <property type="project" value="UniProtKB-SubCell"/>
</dbReference>
<evidence type="ECO:0000313" key="9">
    <source>
        <dbReference type="Proteomes" id="UP000078237"/>
    </source>
</evidence>
<dbReference type="AlphaFoldDB" id="A0A175WET4"/>
<dbReference type="VEuPathDB" id="FungiDB:MMYC01_201684"/>
<evidence type="ECO:0000313" key="8">
    <source>
        <dbReference type="EMBL" id="KXX82175.1"/>
    </source>
</evidence>
<comment type="subcellular location">
    <subcellularLocation>
        <location evidence="1">Membrane</location>
        <topology evidence="1">Multi-pass membrane protein</topology>
    </subcellularLocation>
</comment>
<dbReference type="Pfam" id="PF20684">
    <property type="entry name" value="Fung_rhodopsin"/>
    <property type="match status" value="2"/>
</dbReference>
<dbReference type="OrthoDB" id="444631at2759"/>
<gene>
    <name evidence="8" type="ORF">MMYC01_201684</name>
</gene>
<protein>
    <recommendedName>
        <fullName evidence="7">Rhodopsin domain-containing protein</fullName>
    </recommendedName>
</protein>
<evidence type="ECO:0000256" key="3">
    <source>
        <dbReference type="ARBA" id="ARBA00022989"/>
    </source>
</evidence>
<evidence type="ECO:0000256" key="4">
    <source>
        <dbReference type="ARBA" id="ARBA00023136"/>
    </source>
</evidence>
<name>A0A175WET4_9PEZI</name>
<accession>A0A175WET4</accession>
<feature type="transmembrane region" description="Helical" evidence="6">
    <location>
        <begin position="47"/>
        <end position="68"/>
    </location>
</feature>
<dbReference type="InterPro" id="IPR052337">
    <property type="entry name" value="SAT4-like"/>
</dbReference>
<keyword evidence="3 6" id="KW-1133">Transmembrane helix</keyword>
<sequence>MSFNVFNESEHGTAFIVAVVSIPVSVLVVFVRVLSTIRTSRKIGMENWFALLALVTFLAYASIDLWILCTMNGRSVFQLGALPRETVIAIYKAGYVMNIQTPLNQTFAKLCLLALYHRLFSVSEGFVAWIYTVGGFQVAWCIAVGRCLNSQILLAAGDSVNSAIDFVMVGMAVYMVIKLRVSRAAKMKMSVLFALGGFAGIIGIIKVGEAYGTIGTNVRNSSWNMAQQATSIICCCAPIYKSLLSEFSIFNRLGSSLFSGSRSRKMDYGAGVATWPPKLTNTNVSQVGQENWVRLEGSSQHELAWTEVGANAPQQEARPAAHPLKTVEIQQIVEKV</sequence>
<comment type="caution">
    <text evidence="8">The sequence shown here is derived from an EMBL/GenBank/DDBJ whole genome shotgun (WGS) entry which is preliminary data.</text>
</comment>
<proteinExistence type="inferred from homology"/>
<evidence type="ECO:0000256" key="6">
    <source>
        <dbReference type="SAM" id="Phobius"/>
    </source>
</evidence>
<keyword evidence="2 6" id="KW-0812">Transmembrane</keyword>
<feature type="transmembrane region" description="Helical" evidence="6">
    <location>
        <begin position="160"/>
        <end position="177"/>
    </location>
</feature>